<dbReference type="Gene3D" id="2.40.160.60">
    <property type="entry name" value="Outer membrane protein transport protein (OMPP1/FadL/TodX)"/>
    <property type="match status" value="1"/>
</dbReference>
<dbReference type="InterPro" id="IPR005017">
    <property type="entry name" value="OMPP1/FadL/TodX"/>
</dbReference>
<dbReference type="EMBL" id="NHSF01000051">
    <property type="protein sequence ID" value="MBK5930374.1"/>
    <property type="molecule type" value="Genomic_DNA"/>
</dbReference>
<dbReference type="PANTHER" id="PTHR35093">
    <property type="entry name" value="OUTER MEMBRANE PROTEIN NMB0088-RELATED"/>
    <property type="match status" value="1"/>
</dbReference>
<evidence type="ECO:0000313" key="10">
    <source>
        <dbReference type="Proteomes" id="UP001296967"/>
    </source>
</evidence>
<name>A0AAJ0XEX8_HALSE</name>
<dbReference type="AlphaFoldDB" id="A0AAJ0XEX8"/>
<comment type="caution">
    <text evidence="9">The sequence shown here is derived from an EMBL/GenBank/DDBJ whole genome shotgun (WGS) entry which is preliminary data.</text>
</comment>
<keyword evidence="10" id="KW-1185">Reference proteome</keyword>
<reference evidence="9" key="2">
    <citation type="journal article" date="2020" name="Microorganisms">
        <title>Osmotic Adaptation and Compatible Solute Biosynthesis of Phototrophic Bacteria as Revealed from Genome Analyses.</title>
        <authorList>
            <person name="Imhoff J.F."/>
            <person name="Rahn T."/>
            <person name="Kunzel S."/>
            <person name="Keller A."/>
            <person name="Neulinger S.C."/>
        </authorList>
    </citation>
    <scope>NUCLEOTIDE SEQUENCE</scope>
    <source>
        <strain evidence="9">DSM 4395</strain>
    </source>
</reference>
<dbReference type="RefSeq" id="WP_201244791.1">
    <property type="nucleotide sequence ID" value="NZ_NHSF01000051.1"/>
</dbReference>
<keyword evidence="4" id="KW-0812">Transmembrane</keyword>
<comment type="subcellular location">
    <subcellularLocation>
        <location evidence="1">Cell outer membrane</location>
        <topology evidence="1">Multi-pass membrane protein</topology>
    </subcellularLocation>
</comment>
<dbReference type="Proteomes" id="UP001296967">
    <property type="component" value="Unassembled WGS sequence"/>
</dbReference>
<evidence type="ECO:0000256" key="7">
    <source>
        <dbReference type="ARBA" id="ARBA00023237"/>
    </source>
</evidence>
<evidence type="ECO:0000256" key="3">
    <source>
        <dbReference type="ARBA" id="ARBA00022452"/>
    </source>
</evidence>
<evidence type="ECO:0000256" key="4">
    <source>
        <dbReference type="ARBA" id="ARBA00022692"/>
    </source>
</evidence>
<evidence type="ECO:0000256" key="8">
    <source>
        <dbReference type="SAM" id="SignalP"/>
    </source>
</evidence>
<dbReference type="SUPFAM" id="SSF56935">
    <property type="entry name" value="Porins"/>
    <property type="match status" value="1"/>
</dbReference>
<evidence type="ECO:0000256" key="6">
    <source>
        <dbReference type="ARBA" id="ARBA00023136"/>
    </source>
</evidence>
<protein>
    <submittedName>
        <fullName evidence="9">Long-chain fatty acid transport protein</fullName>
    </submittedName>
</protein>
<evidence type="ECO:0000256" key="2">
    <source>
        <dbReference type="ARBA" id="ARBA00008163"/>
    </source>
</evidence>
<proteinExistence type="inferred from homology"/>
<evidence type="ECO:0000256" key="5">
    <source>
        <dbReference type="ARBA" id="ARBA00022729"/>
    </source>
</evidence>
<gene>
    <name evidence="9" type="ORF">CCR82_07530</name>
</gene>
<feature type="signal peptide" evidence="8">
    <location>
        <begin position="1"/>
        <end position="23"/>
    </location>
</feature>
<keyword evidence="3" id="KW-1134">Transmembrane beta strand</keyword>
<keyword evidence="6" id="KW-0472">Membrane</keyword>
<keyword evidence="7" id="KW-0998">Cell outer membrane</keyword>
<evidence type="ECO:0000256" key="1">
    <source>
        <dbReference type="ARBA" id="ARBA00004571"/>
    </source>
</evidence>
<dbReference type="PANTHER" id="PTHR35093:SF8">
    <property type="entry name" value="OUTER MEMBRANE PROTEIN NMB0088-RELATED"/>
    <property type="match status" value="1"/>
</dbReference>
<dbReference type="Pfam" id="PF03349">
    <property type="entry name" value="Toluene_X"/>
    <property type="match status" value="2"/>
</dbReference>
<feature type="chain" id="PRO_5042562291" evidence="8">
    <location>
        <begin position="24"/>
        <end position="499"/>
    </location>
</feature>
<evidence type="ECO:0000313" key="9">
    <source>
        <dbReference type="EMBL" id="MBK5930374.1"/>
    </source>
</evidence>
<sequence length="499" mass="52937">MHKKIRASALALACGSLAPVAHATNGYMSHGYSPVAKGMAGAGAVSMPQDTLAIVANPAGVSKIGRRADVGLAWFSPRRKYEGVTPSDPFCETGCEQGAFGPIGSGARGTGSVTSENNDFLIPNFGYAQPLDDRSAIGIAIFANGGMNTDYRSSDTFMGVGTFGGNNRLANPPAYLPPDLRAGMQIPGTSAQGAGNAGVNLEQLGFSLAYSREVADGFSLGASFLLGYQTIEVKGVGAFQGFTQTFTQSMLASQTRSAVSPSNLSDNGKDSSWGYGFQVGGLWEVNPMLSLGASYRTKMYMDKFDKYSDLFAEGGDFDIPAVGTFGIAFKPTDQLAFAFDVQQIWYSDVPAIANDNHLALRCDLNAAFGQPSAPGATYDARYCLGGSEGAGFGWDDMTVFKFGVQYTMNDKLQLRAGYSHADNPIDGSQVAFNTLAPATPENHFTLGASYLLQDNFELTFWGMYAPEGSISGPGEFTGSQAPEIKMHQYEVGVNFAWLY</sequence>
<comment type="similarity">
    <text evidence="2">Belongs to the OmpP1/FadL family.</text>
</comment>
<keyword evidence="5 8" id="KW-0732">Signal</keyword>
<dbReference type="GO" id="GO:0009279">
    <property type="term" value="C:cell outer membrane"/>
    <property type="evidence" value="ECO:0007669"/>
    <property type="project" value="UniProtKB-SubCell"/>
</dbReference>
<dbReference type="GO" id="GO:0015483">
    <property type="term" value="F:long-chain fatty acid transporting porin activity"/>
    <property type="evidence" value="ECO:0007669"/>
    <property type="project" value="TreeGrafter"/>
</dbReference>
<organism evidence="9 10">
    <name type="scientific">Halochromatium salexigens</name>
    <name type="common">Chromatium salexigens</name>
    <dbReference type="NCBI Taxonomy" id="49447"/>
    <lineage>
        <taxon>Bacteria</taxon>
        <taxon>Pseudomonadati</taxon>
        <taxon>Pseudomonadota</taxon>
        <taxon>Gammaproteobacteria</taxon>
        <taxon>Chromatiales</taxon>
        <taxon>Chromatiaceae</taxon>
        <taxon>Halochromatium</taxon>
    </lineage>
</organism>
<reference evidence="9" key="1">
    <citation type="submission" date="2017-05" db="EMBL/GenBank/DDBJ databases">
        <authorList>
            <person name="Imhoff J.F."/>
            <person name="Rahn T."/>
            <person name="Kuenzel S."/>
            <person name="Neulinger S.C."/>
        </authorList>
    </citation>
    <scope>NUCLEOTIDE SEQUENCE</scope>
    <source>
        <strain evidence="9">DSM 4395</strain>
    </source>
</reference>
<accession>A0AAJ0XEX8</accession>